<feature type="compositionally biased region" description="Basic and acidic residues" evidence="1">
    <location>
        <begin position="24"/>
        <end position="33"/>
    </location>
</feature>
<gene>
    <name evidence="2" type="ORF">H2200_005256</name>
</gene>
<evidence type="ECO:0000256" key="1">
    <source>
        <dbReference type="SAM" id="MobiDB-lite"/>
    </source>
</evidence>
<accession>A0AA38XBQ9</accession>
<evidence type="ECO:0000313" key="2">
    <source>
        <dbReference type="EMBL" id="KAJ9610479.1"/>
    </source>
</evidence>
<dbReference type="EMBL" id="JAPDRK010000007">
    <property type="protein sequence ID" value="KAJ9610479.1"/>
    <property type="molecule type" value="Genomic_DNA"/>
</dbReference>
<organism evidence="2 3">
    <name type="scientific">Cladophialophora chaetospira</name>
    <dbReference type="NCBI Taxonomy" id="386627"/>
    <lineage>
        <taxon>Eukaryota</taxon>
        <taxon>Fungi</taxon>
        <taxon>Dikarya</taxon>
        <taxon>Ascomycota</taxon>
        <taxon>Pezizomycotina</taxon>
        <taxon>Eurotiomycetes</taxon>
        <taxon>Chaetothyriomycetidae</taxon>
        <taxon>Chaetothyriales</taxon>
        <taxon>Herpotrichiellaceae</taxon>
        <taxon>Cladophialophora</taxon>
    </lineage>
</organism>
<sequence>MHHIHRCLMASSSPEPYDADTDWDDKMEASPKDEVEDSPWYETGEEQYYGNYNWWSDLVYMQDWDGELDDADREEWKDEPNEYEGYVGNYGDGGHEDGDDAEDEDEDELMRLEERIGGVLFEEWSQHEEE</sequence>
<dbReference type="Proteomes" id="UP001172673">
    <property type="component" value="Unassembled WGS sequence"/>
</dbReference>
<feature type="compositionally biased region" description="Acidic residues" evidence="1">
    <location>
        <begin position="97"/>
        <end position="107"/>
    </location>
</feature>
<proteinExistence type="predicted"/>
<keyword evidence="3" id="KW-1185">Reference proteome</keyword>
<comment type="caution">
    <text evidence="2">The sequence shown here is derived from an EMBL/GenBank/DDBJ whole genome shotgun (WGS) entry which is preliminary data.</text>
</comment>
<protein>
    <submittedName>
        <fullName evidence="2">Uncharacterized protein</fullName>
    </submittedName>
</protein>
<feature type="region of interest" description="Disordered" evidence="1">
    <location>
        <begin position="82"/>
        <end position="107"/>
    </location>
</feature>
<dbReference type="AlphaFoldDB" id="A0AA38XBQ9"/>
<feature type="region of interest" description="Disordered" evidence="1">
    <location>
        <begin position="9"/>
        <end position="39"/>
    </location>
</feature>
<name>A0AA38XBQ9_9EURO</name>
<evidence type="ECO:0000313" key="3">
    <source>
        <dbReference type="Proteomes" id="UP001172673"/>
    </source>
</evidence>
<reference evidence="2" key="1">
    <citation type="submission" date="2022-10" db="EMBL/GenBank/DDBJ databases">
        <title>Culturing micro-colonial fungi from biological soil crusts in the Mojave desert and describing Neophaeococcomyces mojavensis, and introducing the new genera and species Taxawa tesnikishii.</title>
        <authorList>
            <person name="Kurbessoian T."/>
            <person name="Stajich J.E."/>
        </authorList>
    </citation>
    <scope>NUCLEOTIDE SEQUENCE</scope>
    <source>
        <strain evidence="2">TK_41</strain>
    </source>
</reference>